<feature type="coiled-coil region" evidence="1">
    <location>
        <begin position="786"/>
        <end position="825"/>
    </location>
</feature>
<feature type="domain" description="HTH luxR-type" evidence="3">
    <location>
        <begin position="889"/>
        <end position="946"/>
    </location>
</feature>
<dbReference type="AlphaFoldDB" id="A0A6B3R5N7"/>
<reference evidence="4 5" key="1">
    <citation type="submission" date="2020-02" db="EMBL/GenBank/DDBJ databases">
        <title>Flavobacteriaceae Psychroflexus bacterium YR1-1, complete genome.</title>
        <authorList>
            <person name="Li Y."/>
            <person name="Wu S."/>
        </authorList>
    </citation>
    <scope>NUCLEOTIDE SEQUENCE [LARGE SCALE GENOMIC DNA]</scope>
    <source>
        <strain evidence="4 5">YR1-1</strain>
    </source>
</reference>
<feature type="transmembrane region" description="Helical" evidence="2">
    <location>
        <begin position="752"/>
        <end position="770"/>
    </location>
</feature>
<gene>
    <name evidence="4" type="ORF">G3567_00910</name>
</gene>
<keyword evidence="1" id="KW-0175">Coiled coil</keyword>
<organism evidence="4 5">
    <name type="scientific">Psychroflexus aurantiacus</name>
    <dbReference type="NCBI Taxonomy" id="2709310"/>
    <lineage>
        <taxon>Bacteria</taxon>
        <taxon>Pseudomonadati</taxon>
        <taxon>Bacteroidota</taxon>
        <taxon>Flavobacteriia</taxon>
        <taxon>Flavobacteriales</taxon>
        <taxon>Flavobacteriaceae</taxon>
        <taxon>Psychroflexus</taxon>
    </lineage>
</organism>
<comment type="caution">
    <text evidence="4">The sequence shown here is derived from an EMBL/GenBank/DDBJ whole genome shotgun (WGS) entry which is preliminary data.</text>
</comment>
<dbReference type="GO" id="GO:0003677">
    <property type="term" value="F:DNA binding"/>
    <property type="evidence" value="ECO:0007669"/>
    <property type="project" value="InterPro"/>
</dbReference>
<keyword evidence="2" id="KW-1133">Transmembrane helix</keyword>
<dbReference type="Gene3D" id="1.10.10.10">
    <property type="entry name" value="Winged helix-like DNA-binding domain superfamily/Winged helix DNA-binding domain"/>
    <property type="match status" value="1"/>
</dbReference>
<dbReference type="SMART" id="SM00421">
    <property type="entry name" value="HTH_LUXR"/>
    <property type="match status" value="1"/>
</dbReference>
<evidence type="ECO:0000256" key="2">
    <source>
        <dbReference type="SAM" id="Phobius"/>
    </source>
</evidence>
<proteinExistence type="predicted"/>
<evidence type="ECO:0000313" key="4">
    <source>
        <dbReference type="EMBL" id="NEV92704.1"/>
    </source>
</evidence>
<dbReference type="SUPFAM" id="SSF46894">
    <property type="entry name" value="C-terminal effector domain of the bipartite response regulators"/>
    <property type="match status" value="1"/>
</dbReference>
<dbReference type="InterPro" id="IPR013783">
    <property type="entry name" value="Ig-like_fold"/>
</dbReference>
<dbReference type="EMBL" id="JAAIKD010000001">
    <property type="protein sequence ID" value="NEV92704.1"/>
    <property type="molecule type" value="Genomic_DNA"/>
</dbReference>
<evidence type="ECO:0000313" key="5">
    <source>
        <dbReference type="Proteomes" id="UP000478505"/>
    </source>
</evidence>
<dbReference type="GO" id="GO:0006355">
    <property type="term" value="P:regulation of DNA-templated transcription"/>
    <property type="evidence" value="ECO:0007669"/>
    <property type="project" value="InterPro"/>
</dbReference>
<name>A0A6B3R5N7_9FLAO</name>
<dbReference type="RefSeq" id="WP_164003293.1">
    <property type="nucleotide sequence ID" value="NZ_JAAIKD010000001.1"/>
</dbReference>
<dbReference type="Gene3D" id="2.130.10.10">
    <property type="entry name" value="YVTN repeat-like/Quinoprotein amine dehydrogenase"/>
    <property type="match status" value="1"/>
</dbReference>
<dbReference type="InterPro" id="IPR011123">
    <property type="entry name" value="Y_Y_Y"/>
</dbReference>
<evidence type="ECO:0000259" key="3">
    <source>
        <dbReference type="SMART" id="SM00421"/>
    </source>
</evidence>
<dbReference type="InterPro" id="IPR016032">
    <property type="entry name" value="Sig_transdc_resp-reg_C-effctor"/>
</dbReference>
<sequence length="949" mass="109594">MKNLKIYGIKINVKIYRNLIALFAFSFSLGFNAQELPPVLTFSPKDYQADNQNWSITQGFNDYMYMANNIGLLEYDGEDWRLYPSPNQSILRSVFYHDHKIYTGSYREFGFWEKQPTGNLVYQSLSKAIIDSIGTDEQFWTIERLENWIIFQSLDNLYTYHIEDKSLKKISIEGAITKIYKLDGDLFFQIVNKGLFKIEDGEPVLVSDHVLFKEHAIINLYAYPSQVLVQTDTEGIYTLEAEPQQWPSSSNAIDDFTVYTSLQTKNEGIVLGTISEGVVFLNSEGIIQNQITEQETLYNNTVLSVYEDKDANIWLGLDNGINCVNVNSPISVFNDDNGVLGTIYTALVFNENLFIGTNQGLFYKPVNDTTSDFKFVKGSKGQVWTLREVDGYLLCGHNNGTFIFSEGEFGQISDLLGTWCFKPVPDHPNLLLQGNYNGLSVLEKTQDGWTFRNRLDNFYVSSKFVEFTSPTEILIDHEYKGVYKLSINDSYTSVDKVSQFEGISNGLYSSLVKYKDEIYYAQQKGVWRFDTVADEFLKDSLLSRLYTENMYSSGKLATTSGEIGLWSFNKNRINFTVQGKINTTFSLGSIPISSDTRGAMVGYENVYHLGDERYLLGLTQGYIIIDYKKFLDTTINESLNITSVKYWQTGQKASFLEPGKAAELKNQMNNLHFNFSVPYFEKYFTSEYQYRLIGFIDEWSSWDERHEIAFNNLPFGDYEFQVRARVGDRYFSEPKVFIFKINRPFAISNTMLVLYLILLIVLFSLIHNVYKRYYKRQKLELQHQANRELELKQLESQQEIMQVKNEQLKQDIDNKSRELAASTMSLIKKNEFLGSIKDELQKAKPIPLNAKKVIKIIDKNINNTDDWKMFEEAFNNSDKDFLKSMKSKHPSLTPNDLRLCAYLRLNLSSKEIAPLFNISTKSVEVKRYRLRKKMDLPREIGLTDYILGI</sequence>
<evidence type="ECO:0000256" key="1">
    <source>
        <dbReference type="SAM" id="Coils"/>
    </source>
</evidence>
<dbReference type="InterPro" id="IPR000792">
    <property type="entry name" value="Tscrpt_reg_LuxR_C"/>
</dbReference>
<dbReference type="InterPro" id="IPR036388">
    <property type="entry name" value="WH-like_DNA-bd_sf"/>
</dbReference>
<keyword evidence="2" id="KW-0472">Membrane</keyword>
<dbReference type="InterPro" id="IPR015943">
    <property type="entry name" value="WD40/YVTN_repeat-like_dom_sf"/>
</dbReference>
<dbReference type="Proteomes" id="UP000478505">
    <property type="component" value="Unassembled WGS sequence"/>
</dbReference>
<dbReference type="Pfam" id="PF07495">
    <property type="entry name" value="Y_Y_Y"/>
    <property type="match status" value="1"/>
</dbReference>
<accession>A0A6B3R5N7</accession>
<dbReference type="Gene3D" id="2.60.40.10">
    <property type="entry name" value="Immunoglobulins"/>
    <property type="match status" value="1"/>
</dbReference>
<protein>
    <submittedName>
        <fullName evidence="4">Y Y Y domain-containing protein</fullName>
    </submittedName>
</protein>
<keyword evidence="5" id="KW-1185">Reference proteome</keyword>
<keyword evidence="2" id="KW-0812">Transmembrane</keyword>